<dbReference type="InterPro" id="IPR029483">
    <property type="entry name" value="GH97_C"/>
</dbReference>
<gene>
    <name evidence="2" type="ORF">QFW81_16425</name>
</gene>
<evidence type="ECO:0000259" key="1">
    <source>
        <dbReference type="Pfam" id="PF14509"/>
    </source>
</evidence>
<dbReference type="InterPro" id="IPR013785">
    <property type="entry name" value="Aldolase_TIM"/>
</dbReference>
<keyword evidence="3" id="KW-1185">Reference proteome</keyword>
<proteinExistence type="predicted"/>
<dbReference type="RefSeq" id="WP_280580310.1">
    <property type="nucleotide sequence ID" value="NZ_JARXRO010000020.1"/>
</dbReference>
<name>A0ABT6JY40_9GAMM</name>
<dbReference type="Gene3D" id="3.20.20.70">
    <property type="entry name" value="Aldolase class I"/>
    <property type="match status" value="1"/>
</dbReference>
<dbReference type="Proteomes" id="UP001156873">
    <property type="component" value="Unassembled WGS sequence"/>
</dbReference>
<accession>A0ABT6JY40</accession>
<dbReference type="Pfam" id="PF14509">
    <property type="entry name" value="GH97_C"/>
    <property type="match status" value="1"/>
</dbReference>
<comment type="caution">
    <text evidence="2">The sequence shown here is derived from an EMBL/GenBank/DDBJ whole genome shotgun (WGS) entry which is preliminary data.</text>
</comment>
<organism evidence="2 3">
    <name type="scientific">Luteimonas kalidii</name>
    <dbReference type="NCBI Taxonomy" id="3042025"/>
    <lineage>
        <taxon>Bacteria</taxon>
        <taxon>Pseudomonadati</taxon>
        <taxon>Pseudomonadota</taxon>
        <taxon>Gammaproteobacteria</taxon>
        <taxon>Lysobacterales</taxon>
        <taxon>Lysobacteraceae</taxon>
        <taxon>Luteimonas</taxon>
    </lineage>
</organism>
<feature type="domain" description="Glycosyl-hydrolase 97 C-terminal oligomerisation" evidence="1">
    <location>
        <begin position="24"/>
        <end position="59"/>
    </location>
</feature>
<dbReference type="EMBL" id="JARXRO010000020">
    <property type="protein sequence ID" value="MDH5835499.1"/>
    <property type="molecule type" value="Genomic_DNA"/>
</dbReference>
<evidence type="ECO:0000313" key="2">
    <source>
        <dbReference type="EMBL" id="MDH5835499.1"/>
    </source>
</evidence>
<protein>
    <recommendedName>
        <fullName evidence="1">Glycosyl-hydrolase 97 C-terminal oligomerisation domain-containing protein</fullName>
    </recommendedName>
</protein>
<sequence length="62" mass="6945">MIGWTRVRECTDVASTHVRRPAADDRGKREDIVIETREVTRDEVLAMRLAPGGGQAIRFAAH</sequence>
<reference evidence="2 3" key="1">
    <citation type="submission" date="2023-04" db="EMBL/GenBank/DDBJ databases">
        <title>Luteimonas sp. M1R5S59.</title>
        <authorList>
            <person name="Sun J.-Q."/>
        </authorList>
    </citation>
    <scope>NUCLEOTIDE SEQUENCE [LARGE SCALE GENOMIC DNA]</scope>
    <source>
        <strain evidence="2 3">M1R5S59</strain>
    </source>
</reference>
<evidence type="ECO:0000313" key="3">
    <source>
        <dbReference type="Proteomes" id="UP001156873"/>
    </source>
</evidence>